<organism evidence="4 5">
    <name type="scientific">Corynebacterium hindlerae</name>
    <dbReference type="NCBI Taxonomy" id="699041"/>
    <lineage>
        <taxon>Bacteria</taxon>
        <taxon>Bacillati</taxon>
        <taxon>Actinomycetota</taxon>
        <taxon>Actinomycetes</taxon>
        <taxon>Mycobacteriales</taxon>
        <taxon>Corynebacteriaceae</taxon>
        <taxon>Corynebacterium</taxon>
    </lineage>
</organism>
<keyword evidence="3" id="KW-0472">Membrane</keyword>
<keyword evidence="3" id="KW-1133">Transmembrane helix</keyword>
<feature type="coiled-coil region" evidence="1">
    <location>
        <begin position="58"/>
        <end position="85"/>
    </location>
</feature>
<protein>
    <submittedName>
        <fullName evidence="4">Uncharacterized protein</fullName>
    </submittedName>
</protein>
<dbReference type="EMBL" id="CP059833">
    <property type="protein sequence ID" value="QMV84312.1"/>
    <property type="molecule type" value="Genomic_DNA"/>
</dbReference>
<reference evidence="4 5" key="1">
    <citation type="submission" date="2020-07" db="EMBL/GenBank/DDBJ databases">
        <title>non toxigenic Corynebacterium sp. nov from a clinical source.</title>
        <authorList>
            <person name="Bernier A.-M."/>
            <person name="Bernard K."/>
        </authorList>
    </citation>
    <scope>NUCLEOTIDE SEQUENCE [LARGE SCALE GENOMIC DNA]</scope>
    <source>
        <strain evidence="5">NML 93-0612</strain>
    </source>
</reference>
<dbReference type="Proteomes" id="UP000515570">
    <property type="component" value="Chromosome"/>
</dbReference>
<sequence>MNNNVRLAIKTTRAAIDAVNDYRTRKTAEAYDALSEVAENYNLSDLADQGKALLDESRDSAAKVAENARVRLEKARAEAAASEKISELRDSTRKTSQQLAKKTDERAVKLGLKKAPKKKCGKFSAIALVTALLGALGAALYWFVLRPEKAGTVPPRVEEHATEGSRLVYSTVTPNESEVSAEFLQDLDKQLAEHKAQDEVAEDVADEANVSELNSLEDQAEDAEKDFDGR</sequence>
<dbReference type="RefSeq" id="WP_182385121.1">
    <property type="nucleotide sequence ID" value="NZ_CP059833.1"/>
</dbReference>
<feature type="region of interest" description="Disordered" evidence="2">
    <location>
        <begin position="194"/>
        <end position="230"/>
    </location>
</feature>
<evidence type="ECO:0000256" key="2">
    <source>
        <dbReference type="SAM" id="MobiDB-lite"/>
    </source>
</evidence>
<feature type="transmembrane region" description="Helical" evidence="3">
    <location>
        <begin position="123"/>
        <end position="144"/>
    </location>
</feature>
<dbReference type="AlphaFoldDB" id="A0A7G5FCH1"/>
<keyword evidence="1" id="KW-0175">Coiled coil</keyword>
<gene>
    <name evidence="4" type="ORF">HW450_07980</name>
</gene>
<feature type="compositionally biased region" description="Acidic residues" evidence="2">
    <location>
        <begin position="218"/>
        <end position="230"/>
    </location>
</feature>
<keyword evidence="5" id="KW-1185">Reference proteome</keyword>
<evidence type="ECO:0000313" key="5">
    <source>
        <dbReference type="Proteomes" id="UP000515570"/>
    </source>
</evidence>
<evidence type="ECO:0000256" key="1">
    <source>
        <dbReference type="SAM" id="Coils"/>
    </source>
</evidence>
<keyword evidence="3" id="KW-0812">Transmembrane</keyword>
<evidence type="ECO:0000256" key="3">
    <source>
        <dbReference type="SAM" id="Phobius"/>
    </source>
</evidence>
<accession>A0A7G5FCH1</accession>
<evidence type="ECO:0000313" key="4">
    <source>
        <dbReference type="EMBL" id="QMV84312.1"/>
    </source>
</evidence>
<name>A0A7G5FCH1_9CORY</name>
<proteinExistence type="predicted"/>